<accession>I3TU74</accession>
<protein>
    <submittedName>
        <fullName evidence="1">Uncharacterized protein</fullName>
    </submittedName>
</protein>
<geneLocation type="plasmid" evidence="1 2">
    <name>pTM2</name>
</geneLocation>
<dbReference type="EMBL" id="CP003238">
    <property type="protein sequence ID" value="AFK56312.1"/>
    <property type="molecule type" value="Genomic_DNA"/>
</dbReference>
<reference evidence="1 2" key="1">
    <citation type="journal article" date="2012" name="J. Am. Chem. Soc.">
        <title>Bacterial biosynthesis and maturation of the didemnin anti-cancer agents.</title>
        <authorList>
            <person name="Xu Y."/>
            <person name="Kersten R.D."/>
            <person name="Nam S.J."/>
            <person name="Lu L."/>
            <person name="Al-Suwailem A.M."/>
            <person name="Zheng H."/>
            <person name="Fenical W."/>
            <person name="Dorrestein P.C."/>
            <person name="Moore B.S."/>
            <person name="Qian P.Y."/>
        </authorList>
    </citation>
    <scope>NUCLEOTIDE SEQUENCE [LARGE SCALE GENOMIC DNA]</scope>
    <source>
        <strain evidence="1 2">KA081020-065</strain>
    </source>
</reference>
<sequence length="88" mass="8886">MAEAMGGRITVGDGATDGTCFDVDLPLVPAADPVFAALVASLGPDAALAARDRLQTFLLDLAPAWPAGQPKSCAAAFIPSAACPMSWI</sequence>
<dbReference type="Proteomes" id="UP000005258">
    <property type="component" value="Plasmid pTM2"/>
</dbReference>
<dbReference type="AlphaFoldDB" id="I3TU74"/>
<keyword evidence="2" id="KW-1185">Reference proteome</keyword>
<organism evidence="1 2">
    <name type="scientific">Tistrella mobilis (strain KA081020-065)</name>
    <dbReference type="NCBI Taxonomy" id="1110502"/>
    <lineage>
        <taxon>Bacteria</taxon>
        <taxon>Pseudomonadati</taxon>
        <taxon>Pseudomonadota</taxon>
        <taxon>Alphaproteobacteria</taxon>
        <taxon>Geminicoccales</taxon>
        <taxon>Geminicoccaceae</taxon>
        <taxon>Tistrella</taxon>
    </lineage>
</organism>
<dbReference type="HOGENOM" id="CLU_2468094_0_0_5"/>
<proteinExistence type="predicted"/>
<gene>
    <name evidence="1" type="ordered locus">TMO_b0304</name>
</gene>
<name>I3TU74_TISMK</name>
<evidence type="ECO:0000313" key="2">
    <source>
        <dbReference type="Proteomes" id="UP000005258"/>
    </source>
</evidence>
<dbReference type="RefSeq" id="WP_014753065.1">
    <property type="nucleotide sequence ID" value="NC_017966.1"/>
</dbReference>
<keyword evidence="1" id="KW-0614">Plasmid</keyword>
<evidence type="ECO:0000313" key="1">
    <source>
        <dbReference type="EMBL" id="AFK56312.1"/>
    </source>
</evidence>
<dbReference type="KEGG" id="tmo:TMO_b0304"/>